<dbReference type="GO" id="GO:0008168">
    <property type="term" value="F:methyltransferase activity"/>
    <property type="evidence" value="ECO:0007669"/>
    <property type="project" value="UniProtKB-KW"/>
</dbReference>
<accession>A0A128EM79</accession>
<protein>
    <submittedName>
        <fullName evidence="5">tRNA (Guanine-N(1)-)-methyltransferase</fullName>
        <ecNumber evidence="5">2.1.1.-</ecNumber>
    </submittedName>
</protein>
<proteinExistence type="predicted"/>
<dbReference type="OrthoDB" id="5342947at2"/>
<keyword evidence="5" id="KW-0489">Methyltransferase</keyword>
<dbReference type="EMBL" id="FIZP01000002">
    <property type="protein sequence ID" value="CZE47138.1"/>
    <property type="molecule type" value="Genomic_DNA"/>
</dbReference>
<dbReference type="EC" id="2.1.1.-" evidence="5"/>
<dbReference type="NCBIfam" id="TIGR03302">
    <property type="entry name" value="OM_YfiO"/>
    <property type="match status" value="1"/>
</dbReference>
<evidence type="ECO:0000259" key="4">
    <source>
        <dbReference type="Pfam" id="PF13525"/>
    </source>
</evidence>
<dbReference type="Proteomes" id="UP000069632">
    <property type="component" value="Unassembled WGS sequence"/>
</dbReference>
<evidence type="ECO:0000256" key="1">
    <source>
        <dbReference type="ARBA" id="ARBA00022729"/>
    </source>
</evidence>
<evidence type="ECO:0000313" key="6">
    <source>
        <dbReference type="Proteomes" id="UP000069632"/>
    </source>
</evidence>
<feature type="domain" description="Outer membrane lipoprotein BamD-like" evidence="4">
    <location>
        <begin position="34"/>
        <end position="167"/>
    </location>
</feature>
<sequence>MRNCFKFFALLIMALFIVGCGDKSRGLYNLQPLAWYDHIIDDIKNADLEQADKHYTQFVSEHVASPLIEPTLLILAQAHMDESEYAQANAFLDEYIRRYGTLDKIEYATFLKIKANYDSFRQPNRNQNLMQNSIIEINNFLVQYPNTQYRPLIETMLVKFKLAEYYLNENIKDLYQRTGRDTSAEIYAQKIENSALKDANLTPPDLPWYRAFFE</sequence>
<dbReference type="GO" id="GO:0032259">
    <property type="term" value="P:methylation"/>
    <property type="evidence" value="ECO:0007669"/>
    <property type="project" value="UniProtKB-KW"/>
</dbReference>
<evidence type="ECO:0000313" key="5">
    <source>
        <dbReference type="EMBL" id="CZE47138.1"/>
    </source>
</evidence>
<dbReference type="InterPro" id="IPR017689">
    <property type="entry name" value="BamD"/>
</dbReference>
<dbReference type="Pfam" id="PF13525">
    <property type="entry name" value="YfiO"/>
    <property type="match status" value="1"/>
</dbReference>
<keyword evidence="5" id="KW-0808">Transferase</keyword>
<dbReference type="AlphaFoldDB" id="A0A128EM79"/>
<dbReference type="InterPro" id="IPR011990">
    <property type="entry name" value="TPR-like_helical_dom_sf"/>
</dbReference>
<evidence type="ECO:0000256" key="2">
    <source>
        <dbReference type="ARBA" id="ARBA00023136"/>
    </source>
</evidence>
<keyword evidence="2" id="KW-0472">Membrane</keyword>
<gene>
    <name evidence="5" type="ORF">ERS672216_00732</name>
</gene>
<dbReference type="Gene3D" id="1.25.40.10">
    <property type="entry name" value="Tetratricopeptide repeat domain"/>
    <property type="match status" value="1"/>
</dbReference>
<evidence type="ECO:0000256" key="3">
    <source>
        <dbReference type="ARBA" id="ARBA00023237"/>
    </source>
</evidence>
<name>A0A128EM79_9BACT</name>
<keyword evidence="3" id="KW-0998">Cell outer membrane</keyword>
<dbReference type="InterPro" id="IPR039565">
    <property type="entry name" value="BamD-like"/>
</dbReference>
<dbReference type="RefSeq" id="WP_075493398.1">
    <property type="nucleotide sequence ID" value="NZ_CP053844.1"/>
</dbReference>
<keyword evidence="6" id="KW-1185">Reference proteome</keyword>
<dbReference type="PROSITE" id="PS51257">
    <property type="entry name" value="PROKAR_LIPOPROTEIN"/>
    <property type="match status" value="1"/>
</dbReference>
<organism evidence="5 6">
    <name type="scientific">Campylobacter geochelonis</name>
    <dbReference type="NCBI Taxonomy" id="1780362"/>
    <lineage>
        <taxon>Bacteria</taxon>
        <taxon>Pseudomonadati</taxon>
        <taxon>Campylobacterota</taxon>
        <taxon>Epsilonproteobacteria</taxon>
        <taxon>Campylobacterales</taxon>
        <taxon>Campylobacteraceae</taxon>
        <taxon>Campylobacter</taxon>
    </lineage>
</organism>
<keyword evidence="1" id="KW-0732">Signal</keyword>
<reference evidence="5 6" key="1">
    <citation type="submission" date="2016-02" db="EMBL/GenBank/DDBJ databases">
        <authorList>
            <consortium name="Pathogen Informatics"/>
        </authorList>
    </citation>
    <scope>NUCLEOTIDE SEQUENCE [LARGE SCALE GENOMIC DNA]</scope>
    <source>
        <strain evidence="5 6">RC20</strain>
    </source>
</reference>